<dbReference type="GO" id="GO:0016020">
    <property type="term" value="C:membrane"/>
    <property type="evidence" value="ECO:0007669"/>
    <property type="project" value="UniProtKB-SubCell"/>
</dbReference>
<feature type="region of interest" description="Disordered" evidence="16">
    <location>
        <begin position="450"/>
        <end position="471"/>
    </location>
</feature>
<dbReference type="InterPro" id="IPR008271">
    <property type="entry name" value="Ser/Thr_kinase_AS"/>
</dbReference>
<evidence type="ECO:0000256" key="5">
    <source>
        <dbReference type="ARBA" id="ARBA00022679"/>
    </source>
</evidence>
<sequence length="471" mass="52434">MTARKAPLSLTYFGFCLKNGDYNVRLHFAEIEFKDEEAYSKLGRRIFNIYIQGKLVWEDFNIMEEANGIGKEVIKQSNVTVTNNTLEIRLYWAGKGTTCIPKRGRYGPLISAISICPSKLNIHEPLLSKLVQLLQLIIVCSFFMFNFPYKKVTIVGVATSVSCLILFVLGVLCWKYYFGGKNMMEKELRGLDLQTGSFTLRQIKAATNNFDYANKIGEGGFGSVYKGQLSDGTVIAVKQLSSKSRQGNREFGLTFLHEESRIMIVHRDIKATNVLLDENLNAKISDFGLAKLNEGENTHISTRIAGTIGYMAPEYALWGYLTDKADVYSFGVVTLEIVSGKNNSNYTPDTTCTCLLDWAFVLKQKGSLMELVDPNLGTEFNKKEAETMIKVALLCTNASSKLRPTMSAVLRMLEGQDIIPEVISDPSIYGKDMRISPLRDHYQHMEMQSSSGSLAPNFSLDGAQVGSSSSA</sequence>
<evidence type="ECO:0000256" key="15">
    <source>
        <dbReference type="RuleBase" id="RU000304"/>
    </source>
</evidence>
<keyword evidence="11" id="KW-0325">Glycoprotein</keyword>
<dbReference type="Gene3D" id="2.60.120.430">
    <property type="entry name" value="Galactose-binding lectin"/>
    <property type="match status" value="1"/>
</dbReference>
<feature type="domain" description="Protein kinase" evidence="18">
    <location>
        <begin position="149"/>
        <end position="419"/>
    </location>
</feature>
<dbReference type="PROSITE" id="PS00107">
    <property type="entry name" value="PROTEIN_KINASE_ATP"/>
    <property type="match status" value="1"/>
</dbReference>
<evidence type="ECO:0000256" key="13">
    <source>
        <dbReference type="ARBA" id="ARBA00048679"/>
    </source>
</evidence>
<keyword evidence="9 14" id="KW-0067">ATP-binding</keyword>
<keyword evidence="3 15" id="KW-0723">Serine/threonine-protein kinase</keyword>
<evidence type="ECO:0000256" key="1">
    <source>
        <dbReference type="ARBA" id="ARBA00004479"/>
    </source>
</evidence>
<comment type="catalytic activity">
    <reaction evidence="12">
        <text>L-threonyl-[protein] + ATP = O-phospho-L-threonyl-[protein] + ADP + H(+)</text>
        <dbReference type="Rhea" id="RHEA:46608"/>
        <dbReference type="Rhea" id="RHEA-COMP:11060"/>
        <dbReference type="Rhea" id="RHEA-COMP:11605"/>
        <dbReference type="ChEBI" id="CHEBI:15378"/>
        <dbReference type="ChEBI" id="CHEBI:30013"/>
        <dbReference type="ChEBI" id="CHEBI:30616"/>
        <dbReference type="ChEBI" id="CHEBI:61977"/>
        <dbReference type="ChEBI" id="CHEBI:456216"/>
        <dbReference type="EC" id="2.7.11.1"/>
    </reaction>
</comment>
<dbReference type="GO" id="GO:0005524">
    <property type="term" value="F:ATP binding"/>
    <property type="evidence" value="ECO:0007669"/>
    <property type="project" value="UniProtKB-UniRule"/>
</dbReference>
<dbReference type="InParanoid" id="F6HME0"/>
<evidence type="ECO:0000256" key="12">
    <source>
        <dbReference type="ARBA" id="ARBA00047899"/>
    </source>
</evidence>
<evidence type="ECO:0000256" key="4">
    <source>
        <dbReference type="ARBA" id="ARBA00022553"/>
    </source>
</evidence>
<dbReference type="InterPro" id="IPR021720">
    <property type="entry name" value="Malectin_dom"/>
</dbReference>
<evidence type="ECO:0000256" key="11">
    <source>
        <dbReference type="ARBA" id="ARBA00023180"/>
    </source>
</evidence>
<dbReference type="SUPFAM" id="SSF56112">
    <property type="entry name" value="Protein kinase-like (PK-like)"/>
    <property type="match status" value="1"/>
</dbReference>
<dbReference type="Pfam" id="PF11721">
    <property type="entry name" value="Malectin"/>
    <property type="match status" value="1"/>
</dbReference>
<keyword evidence="10" id="KW-0675">Receptor</keyword>
<organism evidence="19 20">
    <name type="scientific">Vitis vinifera</name>
    <name type="common">Grape</name>
    <dbReference type="NCBI Taxonomy" id="29760"/>
    <lineage>
        <taxon>Eukaryota</taxon>
        <taxon>Viridiplantae</taxon>
        <taxon>Streptophyta</taxon>
        <taxon>Embryophyta</taxon>
        <taxon>Tracheophyta</taxon>
        <taxon>Spermatophyta</taxon>
        <taxon>Magnoliopsida</taxon>
        <taxon>eudicotyledons</taxon>
        <taxon>Gunneridae</taxon>
        <taxon>Pentapetalae</taxon>
        <taxon>rosids</taxon>
        <taxon>Vitales</taxon>
        <taxon>Vitaceae</taxon>
        <taxon>Viteae</taxon>
        <taxon>Vitis</taxon>
    </lineage>
</organism>
<comment type="similarity">
    <text evidence="15">Belongs to the protein kinase superfamily.</text>
</comment>
<protein>
    <recommendedName>
        <fullName evidence="2">non-specific serine/threonine protein kinase</fullName>
        <ecNumber evidence="2">2.7.11.1</ecNumber>
    </recommendedName>
</protein>
<dbReference type="PaxDb" id="29760-VIT_10s0003g02020.t01"/>
<accession>F6HME0</accession>
<keyword evidence="5" id="KW-0808">Transferase</keyword>
<keyword evidence="7 14" id="KW-0547">Nucleotide-binding</keyword>
<dbReference type="PROSITE" id="PS50011">
    <property type="entry name" value="PROTEIN_KINASE_DOM"/>
    <property type="match status" value="1"/>
</dbReference>
<evidence type="ECO:0000256" key="3">
    <source>
        <dbReference type="ARBA" id="ARBA00022527"/>
    </source>
</evidence>
<dbReference type="InterPro" id="IPR011009">
    <property type="entry name" value="Kinase-like_dom_sf"/>
</dbReference>
<evidence type="ECO:0000256" key="14">
    <source>
        <dbReference type="PROSITE-ProRule" id="PRU10141"/>
    </source>
</evidence>
<proteinExistence type="inferred from homology"/>
<keyword evidence="6" id="KW-0732">Signal</keyword>
<keyword evidence="20" id="KW-1185">Reference proteome</keyword>
<dbReference type="HOGENOM" id="CLU_000288_114_5_1"/>
<dbReference type="InterPro" id="IPR000719">
    <property type="entry name" value="Prot_kinase_dom"/>
</dbReference>
<evidence type="ECO:0000256" key="2">
    <source>
        <dbReference type="ARBA" id="ARBA00012513"/>
    </source>
</evidence>
<evidence type="ECO:0000259" key="18">
    <source>
        <dbReference type="PROSITE" id="PS50011"/>
    </source>
</evidence>
<dbReference type="InterPro" id="IPR051824">
    <property type="entry name" value="LRR_Rcpt-Like_S/T_Kinase"/>
</dbReference>
<evidence type="ECO:0000313" key="19">
    <source>
        <dbReference type="EMBL" id="CCB55729.1"/>
    </source>
</evidence>
<comment type="catalytic activity">
    <reaction evidence="13">
        <text>L-seryl-[protein] + ATP = O-phospho-L-seryl-[protein] + ADP + H(+)</text>
        <dbReference type="Rhea" id="RHEA:17989"/>
        <dbReference type="Rhea" id="RHEA-COMP:9863"/>
        <dbReference type="Rhea" id="RHEA-COMP:11604"/>
        <dbReference type="ChEBI" id="CHEBI:15378"/>
        <dbReference type="ChEBI" id="CHEBI:29999"/>
        <dbReference type="ChEBI" id="CHEBI:30616"/>
        <dbReference type="ChEBI" id="CHEBI:83421"/>
        <dbReference type="ChEBI" id="CHEBI:456216"/>
        <dbReference type="EC" id="2.7.11.1"/>
    </reaction>
</comment>
<evidence type="ECO:0000256" key="9">
    <source>
        <dbReference type="ARBA" id="ARBA00022840"/>
    </source>
</evidence>
<keyword evidence="4" id="KW-0597">Phosphoprotein</keyword>
<feature type="binding site" evidence="14">
    <location>
        <position position="238"/>
    </location>
    <ligand>
        <name>ATP</name>
        <dbReference type="ChEBI" id="CHEBI:30616"/>
    </ligand>
</feature>
<name>F6HME0_VITVI</name>
<dbReference type="PROSITE" id="PS00108">
    <property type="entry name" value="PROTEIN_KINASE_ST"/>
    <property type="match status" value="1"/>
</dbReference>
<dbReference type="InterPro" id="IPR017441">
    <property type="entry name" value="Protein_kinase_ATP_BS"/>
</dbReference>
<keyword evidence="17" id="KW-0472">Membrane</keyword>
<feature type="transmembrane region" description="Helical" evidence="17">
    <location>
        <begin position="155"/>
        <end position="178"/>
    </location>
</feature>
<dbReference type="AlphaFoldDB" id="F6HME0"/>
<dbReference type="PANTHER" id="PTHR48006">
    <property type="entry name" value="LEUCINE-RICH REPEAT-CONTAINING PROTEIN DDB_G0281931-RELATED"/>
    <property type="match status" value="1"/>
</dbReference>
<dbReference type="EC" id="2.7.11.1" evidence="2"/>
<evidence type="ECO:0000256" key="8">
    <source>
        <dbReference type="ARBA" id="ARBA00022777"/>
    </source>
</evidence>
<evidence type="ECO:0000256" key="6">
    <source>
        <dbReference type="ARBA" id="ARBA00022729"/>
    </source>
</evidence>
<evidence type="ECO:0000256" key="17">
    <source>
        <dbReference type="SAM" id="Phobius"/>
    </source>
</evidence>
<keyword evidence="17" id="KW-0812">Transmembrane</keyword>
<evidence type="ECO:0000256" key="16">
    <source>
        <dbReference type="SAM" id="MobiDB-lite"/>
    </source>
</evidence>
<gene>
    <name evidence="19" type="ordered locus">VIT_10s0003g02020</name>
</gene>
<evidence type="ECO:0000313" key="20">
    <source>
        <dbReference type="Proteomes" id="UP000009183"/>
    </source>
</evidence>
<dbReference type="PANTHER" id="PTHR48006:SF66">
    <property type="entry name" value="PROTEIN KINASE DOMAIN-CONTAINING PROTEIN"/>
    <property type="match status" value="1"/>
</dbReference>
<evidence type="ECO:0000256" key="10">
    <source>
        <dbReference type="ARBA" id="ARBA00023170"/>
    </source>
</evidence>
<evidence type="ECO:0000256" key="7">
    <source>
        <dbReference type="ARBA" id="ARBA00022741"/>
    </source>
</evidence>
<dbReference type="FunFam" id="1.10.510.10:FF:001106">
    <property type="entry name" value="Probable LRR receptor-like serine/threonine-protein kinase At1g29720"/>
    <property type="match status" value="1"/>
</dbReference>
<dbReference type="Gene3D" id="1.10.510.10">
    <property type="entry name" value="Transferase(Phosphotransferase) domain 1"/>
    <property type="match status" value="2"/>
</dbReference>
<comment type="subcellular location">
    <subcellularLocation>
        <location evidence="1">Membrane</location>
        <topology evidence="1">Single-pass type I membrane protein</topology>
    </subcellularLocation>
</comment>
<reference evidence="20" key="1">
    <citation type="journal article" date="2007" name="Nature">
        <title>The grapevine genome sequence suggests ancestral hexaploidization in major angiosperm phyla.</title>
        <authorList>
            <consortium name="The French-Italian Public Consortium for Grapevine Genome Characterization."/>
            <person name="Jaillon O."/>
            <person name="Aury J.-M."/>
            <person name="Noel B."/>
            <person name="Policriti A."/>
            <person name="Clepet C."/>
            <person name="Casagrande A."/>
            <person name="Choisne N."/>
            <person name="Aubourg S."/>
            <person name="Vitulo N."/>
            <person name="Jubin C."/>
            <person name="Vezzi A."/>
            <person name="Legeai F."/>
            <person name="Hugueney P."/>
            <person name="Dasilva C."/>
            <person name="Horner D."/>
            <person name="Mica E."/>
            <person name="Jublot D."/>
            <person name="Poulain J."/>
            <person name="Bruyere C."/>
            <person name="Billault A."/>
            <person name="Segurens B."/>
            <person name="Gouyvenoux M."/>
            <person name="Ugarte E."/>
            <person name="Cattonaro F."/>
            <person name="Anthouard V."/>
            <person name="Vico V."/>
            <person name="Del Fabbro C."/>
            <person name="Alaux M."/>
            <person name="Di Gaspero G."/>
            <person name="Dumas V."/>
            <person name="Felice N."/>
            <person name="Paillard S."/>
            <person name="Juman I."/>
            <person name="Moroldo M."/>
            <person name="Scalabrin S."/>
            <person name="Canaguier A."/>
            <person name="Le Clainche I."/>
            <person name="Malacrida G."/>
            <person name="Durand E."/>
            <person name="Pesole G."/>
            <person name="Laucou V."/>
            <person name="Chatelet P."/>
            <person name="Merdinoglu D."/>
            <person name="Delledonne M."/>
            <person name="Pezzotti M."/>
            <person name="Lecharny A."/>
            <person name="Scarpelli C."/>
            <person name="Artiguenave F."/>
            <person name="Pe M.E."/>
            <person name="Valle G."/>
            <person name="Morgante M."/>
            <person name="Caboche M."/>
            <person name="Adam-Blondon A.-F."/>
            <person name="Weissenbach J."/>
            <person name="Quetier F."/>
            <person name="Wincker P."/>
        </authorList>
    </citation>
    <scope>NUCLEOTIDE SEQUENCE [LARGE SCALE GENOMIC DNA]</scope>
    <source>
        <strain evidence="20">cv. Pinot noir / PN40024</strain>
    </source>
</reference>
<dbReference type="SMART" id="SM00220">
    <property type="entry name" value="S_TKc"/>
    <property type="match status" value="1"/>
</dbReference>
<dbReference type="GO" id="GO:0004674">
    <property type="term" value="F:protein serine/threonine kinase activity"/>
    <property type="evidence" value="ECO:0000318"/>
    <property type="project" value="GO_Central"/>
</dbReference>
<keyword evidence="17" id="KW-1133">Transmembrane helix</keyword>
<dbReference type="Pfam" id="PF00069">
    <property type="entry name" value="Pkinase"/>
    <property type="match status" value="1"/>
</dbReference>
<keyword evidence="8" id="KW-0418">Kinase</keyword>
<dbReference type="Proteomes" id="UP000009183">
    <property type="component" value="Chromosome 10"/>
</dbReference>
<dbReference type="EMBL" id="FN595992">
    <property type="protein sequence ID" value="CCB55729.1"/>
    <property type="molecule type" value="Genomic_DNA"/>
</dbReference>